<evidence type="ECO:0000259" key="8">
    <source>
        <dbReference type="SMART" id="SM00934"/>
    </source>
</evidence>
<proteinExistence type="inferred from homology"/>
<dbReference type="UniPathway" id="UPA00070">
    <property type="reaction ID" value="UER00120"/>
</dbReference>
<dbReference type="EMBL" id="CACRSL010000003">
    <property type="protein sequence ID" value="VYT01008.1"/>
    <property type="molecule type" value="Genomic_DNA"/>
</dbReference>
<evidence type="ECO:0000256" key="4">
    <source>
        <dbReference type="ARBA" id="ARBA00022975"/>
    </source>
</evidence>
<keyword evidence="4 7" id="KW-0665">Pyrimidine biosynthesis</keyword>
<dbReference type="PANTHER" id="PTHR43375">
    <property type="entry name" value="OROTIDINE 5'-PHOSPHATE DECARBOXYLASE"/>
    <property type="match status" value="1"/>
</dbReference>
<dbReference type="GO" id="GO:0004590">
    <property type="term" value="F:orotidine-5'-phosphate decarboxylase activity"/>
    <property type="evidence" value="ECO:0007669"/>
    <property type="project" value="UniProtKB-UniRule"/>
</dbReference>
<evidence type="ECO:0000256" key="6">
    <source>
        <dbReference type="ARBA" id="ARBA00049157"/>
    </source>
</evidence>
<dbReference type="InterPro" id="IPR018089">
    <property type="entry name" value="OMPdecase_AS"/>
</dbReference>
<comment type="pathway">
    <text evidence="1 7">Pyrimidine metabolism; UMP biosynthesis via de novo pathway; UMP from orotate: step 2/2.</text>
</comment>
<evidence type="ECO:0000256" key="1">
    <source>
        <dbReference type="ARBA" id="ARBA00004861"/>
    </source>
</evidence>
<dbReference type="SUPFAM" id="SSF51366">
    <property type="entry name" value="Ribulose-phoshate binding barrel"/>
    <property type="match status" value="1"/>
</dbReference>
<accession>A0A6N2T5P0</accession>
<dbReference type="GO" id="GO:0006207">
    <property type="term" value="P:'de novo' pyrimidine nucleobase biosynthetic process"/>
    <property type="evidence" value="ECO:0007669"/>
    <property type="project" value="InterPro"/>
</dbReference>
<organism evidence="9">
    <name type="scientific">uncultured Anaerotruncus sp</name>
    <dbReference type="NCBI Taxonomy" id="905011"/>
    <lineage>
        <taxon>Bacteria</taxon>
        <taxon>Bacillati</taxon>
        <taxon>Bacillota</taxon>
        <taxon>Clostridia</taxon>
        <taxon>Eubacteriales</taxon>
        <taxon>Oscillospiraceae</taxon>
        <taxon>Anaerotruncus</taxon>
        <taxon>environmental samples</taxon>
    </lineage>
</organism>
<evidence type="ECO:0000313" key="9">
    <source>
        <dbReference type="EMBL" id="VYT01008.1"/>
    </source>
</evidence>
<dbReference type="InterPro" id="IPR011995">
    <property type="entry name" value="OMPdecase_type-2"/>
</dbReference>
<dbReference type="PANTHER" id="PTHR43375:SF1">
    <property type="entry name" value="OROTIDINE 5'-PHOSPHATE DECARBOXYLASE"/>
    <property type="match status" value="1"/>
</dbReference>
<feature type="domain" description="Orotidine 5'-phosphate decarboxylase" evidence="8">
    <location>
        <begin position="16"/>
        <end position="288"/>
    </location>
</feature>
<dbReference type="SMART" id="SM00934">
    <property type="entry name" value="OMPdecase"/>
    <property type="match status" value="1"/>
</dbReference>
<dbReference type="GO" id="GO:0044205">
    <property type="term" value="P:'de novo' UMP biosynthetic process"/>
    <property type="evidence" value="ECO:0007669"/>
    <property type="project" value="UniProtKB-UniRule"/>
</dbReference>
<evidence type="ECO:0000256" key="7">
    <source>
        <dbReference type="HAMAP-Rule" id="MF_01215"/>
    </source>
</evidence>
<dbReference type="HAMAP" id="MF_01215">
    <property type="entry name" value="OMPdecase_type2"/>
    <property type="match status" value="1"/>
</dbReference>
<keyword evidence="5 7" id="KW-0456">Lyase</keyword>
<gene>
    <name evidence="7" type="primary">pyrF</name>
    <name evidence="9" type="ORF">AULFYP135_01277</name>
</gene>
<sequence>MSFDRLIARIVETGNPTVVGLDPKLDYIPEHIKEAAFQEHGNTLRGAAEAFLTFNKGIIDAVCDIVPAVKPQCAYYEMLGYEGMRALYETIQYAKSRGMFVITDGKRNDIGSTMEAYAVAHLGEISINGAVAEPFGGDALTVNGYLGTDGIKPLLGICNAKDKGIFALVKTSNPSSGEFQDREIDGEAVYSIMAGMCEAWGAESMGQYGYSAVGAVVGATYPAQLAELRKKAPHTFFLVPGYGAQGGTAADVAGAFDEKGLGAIVNSSRAILTAWKKQNAPGEEYAAAARNEAIRMRDDITQYIPKITL</sequence>
<evidence type="ECO:0000256" key="2">
    <source>
        <dbReference type="ARBA" id="ARBA00008847"/>
    </source>
</evidence>
<dbReference type="CDD" id="cd04725">
    <property type="entry name" value="OMP_decarboxylase_like"/>
    <property type="match status" value="1"/>
</dbReference>
<dbReference type="Gene3D" id="3.20.20.70">
    <property type="entry name" value="Aldolase class I"/>
    <property type="match status" value="1"/>
</dbReference>
<comment type="catalytic activity">
    <reaction evidence="6 7">
        <text>orotidine 5'-phosphate + H(+) = UMP + CO2</text>
        <dbReference type="Rhea" id="RHEA:11596"/>
        <dbReference type="ChEBI" id="CHEBI:15378"/>
        <dbReference type="ChEBI" id="CHEBI:16526"/>
        <dbReference type="ChEBI" id="CHEBI:57538"/>
        <dbReference type="ChEBI" id="CHEBI:57865"/>
        <dbReference type="EC" id="4.1.1.23"/>
    </reaction>
</comment>
<evidence type="ECO:0000256" key="5">
    <source>
        <dbReference type="ARBA" id="ARBA00023239"/>
    </source>
</evidence>
<dbReference type="InterPro" id="IPR011060">
    <property type="entry name" value="RibuloseP-bd_barrel"/>
</dbReference>
<protein>
    <recommendedName>
        <fullName evidence="7">Orotidine 5'-phosphate decarboxylase</fullName>
        <ecNumber evidence="7">4.1.1.23</ecNumber>
    </recommendedName>
    <alternativeName>
        <fullName evidence="7">OMP decarboxylase</fullName>
        <shortName evidence="7">OMPDCase</shortName>
        <shortName evidence="7">OMPdecase</shortName>
    </alternativeName>
</protein>
<feature type="active site" description="Proton donor" evidence="7">
    <location>
        <position position="106"/>
    </location>
</feature>
<evidence type="ECO:0000256" key="3">
    <source>
        <dbReference type="ARBA" id="ARBA00022793"/>
    </source>
</evidence>
<dbReference type="AlphaFoldDB" id="A0A6N2T5P0"/>
<name>A0A6N2T5P0_9FIRM</name>
<reference evidence="9" key="1">
    <citation type="submission" date="2019-11" db="EMBL/GenBank/DDBJ databases">
        <authorList>
            <person name="Feng L."/>
        </authorList>
    </citation>
    <scope>NUCLEOTIDE SEQUENCE</scope>
    <source>
        <strain evidence="9">AundefinedLFYP135</strain>
    </source>
</reference>
<keyword evidence="3 7" id="KW-0210">Decarboxylase</keyword>
<dbReference type="EC" id="4.1.1.23" evidence="7"/>
<dbReference type="InterPro" id="IPR013785">
    <property type="entry name" value="Aldolase_TIM"/>
</dbReference>
<dbReference type="NCBIfam" id="TIGR02127">
    <property type="entry name" value="pyrF_sub2"/>
    <property type="match status" value="1"/>
</dbReference>
<dbReference type="InterPro" id="IPR001754">
    <property type="entry name" value="OMPdeCOase_dom"/>
</dbReference>
<dbReference type="Pfam" id="PF00215">
    <property type="entry name" value="OMPdecase"/>
    <property type="match status" value="1"/>
</dbReference>
<dbReference type="PROSITE" id="PS00156">
    <property type="entry name" value="OMPDECASE"/>
    <property type="match status" value="1"/>
</dbReference>
<comment type="similarity">
    <text evidence="2 7">Belongs to the OMP decarboxylase family. Type 2 subfamily.</text>
</comment>